<feature type="domain" description="Methylamine utilisation protein MauE" evidence="6">
    <location>
        <begin position="4"/>
        <end position="134"/>
    </location>
</feature>
<dbReference type="RefSeq" id="WP_092736817.1">
    <property type="nucleotide sequence ID" value="NZ_FNAS01000010.1"/>
</dbReference>
<sequence length="362" mass="41541">MFKKILRLLVGAVFIVSGFVKAVDAKGFSFKLEEYFSAQVFDLPMLERLALPISIFVVGLELVLGIMLFLGLHIKKVLSMMIALCVYFAFLTFYSAYYNKVTDCGCFGDAIKFTPWESFAKDIVLLVFILILWVLYRKDFRKNENRSSLRISVLVVSVVMSGWVIAQGIRHQPIIDFRDFKVGTDLKAEKQKIAKNPSEYKTFYVLKNTKTKEEKKVSQDDYINKNYWQDSTWMIEEDKTTSELIKDGYHSEVSKFKIEDAGGNDFTDGILDKKNVVLLFVSNPEDNVDVSLIHQVKTKELKKNPNIEFEVVSTAPVKGFENLYMDGTTLKTIARNNMFILVLNKGKIVDKASVEDYIRHQK</sequence>
<proteinExistence type="predicted"/>
<keyword evidence="3 5" id="KW-1133">Transmembrane helix</keyword>
<dbReference type="GO" id="GO:0016020">
    <property type="term" value="C:membrane"/>
    <property type="evidence" value="ECO:0007669"/>
    <property type="project" value="UniProtKB-SubCell"/>
</dbReference>
<organism evidence="7 8">
    <name type="scientific">Riemerella columbipharyngis</name>
    <dbReference type="NCBI Taxonomy" id="1071918"/>
    <lineage>
        <taxon>Bacteria</taxon>
        <taxon>Pseudomonadati</taxon>
        <taxon>Bacteroidota</taxon>
        <taxon>Flavobacteriia</taxon>
        <taxon>Flavobacteriales</taxon>
        <taxon>Weeksellaceae</taxon>
        <taxon>Riemerella</taxon>
    </lineage>
</organism>
<evidence type="ECO:0000256" key="3">
    <source>
        <dbReference type="ARBA" id="ARBA00022989"/>
    </source>
</evidence>
<feature type="transmembrane region" description="Helical" evidence="5">
    <location>
        <begin position="49"/>
        <end position="70"/>
    </location>
</feature>
<evidence type="ECO:0000259" key="6">
    <source>
        <dbReference type="Pfam" id="PF07291"/>
    </source>
</evidence>
<dbReference type="Pfam" id="PF07291">
    <property type="entry name" value="MauE"/>
    <property type="match status" value="1"/>
</dbReference>
<evidence type="ECO:0000313" key="8">
    <source>
        <dbReference type="Proteomes" id="UP000198517"/>
    </source>
</evidence>
<gene>
    <name evidence="7" type="ORF">SAMN05421544_11071</name>
</gene>
<dbReference type="NCBIfam" id="NF045576">
    <property type="entry name" value="BT_3928_fam"/>
    <property type="match status" value="1"/>
</dbReference>
<evidence type="ECO:0000256" key="4">
    <source>
        <dbReference type="ARBA" id="ARBA00023136"/>
    </source>
</evidence>
<evidence type="ECO:0000256" key="1">
    <source>
        <dbReference type="ARBA" id="ARBA00004141"/>
    </source>
</evidence>
<reference evidence="7 8" key="1">
    <citation type="submission" date="2016-10" db="EMBL/GenBank/DDBJ databases">
        <authorList>
            <person name="de Groot N.N."/>
        </authorList>
    </citation>
    <scope>NUCLEOTIDE SEQUENCE [LARGE SCALE GENOMIC DNA]</scope>
    <source>
        <strain evidence="7 8">DSM 24015</strain>
    </source>
</reference>
<dbReference type="GO" id="GO:0030416">
    <property type="term" value="P:methylamine metabolic process"/>
    <property type="evidence" value="ECO:0007669"/>
    <property type="project" value="InterPro"/>
</dbReference>
<evidence type="ECO:0000313" key="7">
    <source>
        <dbReference type="EMBL" id="SDE48629.1"/>
    </source>
</evidence>
<feature type="transmembrane region" description="Helical" evidence="5">
    <location>
        <begin position="148"/>
        <end position="166"/>
    </location>
</feature>
<dbReference type="AlphaFoldDB" id="A0A1G7DAT4"/>
<evidence type="ECO:0000256" key="2">
    <source>
        <dbReference type="ARBA" id="ARBA00022692"/>
    </source>
</evidence>
<dbReference type="Proteomes" id="UP000198517">
    <property type="component" value="Unassembled WGS sequence"/>
</dbReference>
<keyword evidence="4 5" id="KW-0472">Membrane</keyword>
<accession>A0A1G7DAT4</accession>
<name>A0A1G7DAT4_9FLAO</name>
<feature type="transmembrane region" description="Helical" evidence="5">
    <location>
        <begin position="77"/>
        <end position="98"/>
    </location>
</feature>
<feature type="transmembrane region" description="Helical" evidence="5">
    <location>
        <begin position="118"/>
        <end position="136"/>
    </location>
</feature>
<evidence type="ECO:0000256" key="5">
    <source>
        <dbReference type="SAM" id="Phobius"/>
    </source>
</evidence>
<keyword evidence="2 5" id="KW-0812">Transmembrane</keyword>
<keyword evidence="8" id="KW-1185">Reference proteome</keyword>
<dbReference type="EMBL" id="FNAS01000010">
    <property type="protein sequence ID" value="SDE48629.1"/>
    <property type="molecule type" value="Genomic_DNA"/>
</dbReference>
<dbReference type="OrthoDB" id="648842at2"/>
<comment type="subcellular location">
    <subcellularLocation>
        <location evidence="1">Membrane</location>
        <topology evidence="1">Multi-pass membrane protein</topology>
    </subcellularLocation>
</comment>
<protein>
    <submittedName>
        <fullName evidence="7">Uncharacterized membrane protein YphA, DoxX/SURF4 family</fullName>
    </submittedName>
</protein>
<dbReference type="InterPro" id="IPR009908">
    <property type="entry name" value="Methylamine_util_MauE"/>
</dbReference>
<dbReference type="STRING" id="1071918.SAMN05421544_11071"/>